<dbReference type="OrthoDB" id="425925at2759"/>
<dbReference type="SUPFAM" id="SSF53254">
    <property type="entry name" value="Phosphoglycerate mutase-like"/>
    <property type="match status" value="1"/>
</dbReference>
<organism evidence="2 3">
    <name type="scientific">Lachnellula occidentalis</name>
    <dbReference type="NCBI Taxonomy" id="215460"/>
    <lineage>
        <taxon>Eukaryota</taxon>
        <taxon>Fungi</taxon>
        <taxon>Dikarya</taxon>
        <taxon>Ascomycota</taxon>
        <taxon>Pezizomycotina</taxon>
        <taxon>Leotiomycetes</taxon>
        <taxon>Helotiales</taxon>
        <taxon>Lachnaceae</taxon>
        <taxon>Lachnellula</taxon>
    </lineage>
</organism>
<evidence type="ECO:0008006" key="4">
    <source>
        <dbReference type="Google" id="ProtNLM"/>
    </source>
</evidence>
<gene>
    <name evidence="2" type="ORF">LOCC1_G007511</name>
</gene>
<reference evidence="2 3" key="1">
    <citation type="submission" date="2018-05" db="EMBL/GenBank/DDBJ databases">
        <title>Genome sequencing and assembly of the regulated plant pathogen Lachnellula willkommii and related sister species for the development of diagnostic species identification markers.</title>
        <authorList>
            <person name="Giroux E."/>
            <person name="Bilodeau G."/>
        </authorList>
    </citation>
    <scope>NUCLEOTIDE SEQUENCE [LARGE SCALE GENOMIC DNA]</scope>
    <source>
        <strain evidence="2 3">CBS 160.35</strain>
    </source>
</reference>
<dbReference type="Proteomes" id="UP000443090">
    <property type="component" value="Unassembled WGS sequence"/>
</dbReference>
<dbReference type="AlphaFoldDB" id="A0A8H8RMD7"/>
<dbReference type="EMBL" id="QGMI01000630">
    <property type="protein sequence ID" value="TVY38184.1"/>
    <property type="molecule type" value="Genomic_DNA"/>
</dbReference>
<accession>A0A8H8RMD7</accession>
<evidence type="ECO:0000313" key="3">
    <source>
        <dbReference type="Proteomes" id="UP000443090"/>
    </source>
</evidence>
<evidence type="ECO:0000256" key="1">
    <source>
        <dbReference type="SAM" id="SignalP"/>
    </source>
</evidence>
<protein>
    <recommendedName>
        <fullName evidence="4">Phosphoglycerate mutase family protein</fullName>
    </recommendedName>
</protein>
<proteinExistence type="predicted"/>
<dbReference type="GO" id="GO:0003824">
    <property type="term" value="F:catalytic activity"/>
    <property type="evidence" value="ECO:0007669"/>
    <property type="project" value="InterPro"/>
</dbReference>
<keyword evidence="1" id="KW-0732">Signal</keyword>
<name>A0A8H8RMD7_9HELO</name>
<sequence>MRTSILLAVTSLLSAISAQQTVYLIRHGEQPPNDGTGLSTEGQLRAQCLREVFGDKSGYNIDYIIAEHPLKHLYGTHRQRALDTVLPLAYDLGLAVDTSCDRDNHNCVGKLVARHNRRGKGNLLICWEHEALTDIARALGDYDAPIYYDDHYNLIWTDPYPYSVVTNTTTSEMCPGLDP</sequence>
<dbReference type="PROSITE" id="PS00175">
    <property type="entry name" value="PG_MUTASE"/>
    <property type="match status" value="1"/>
</dbReference>
<evidence type="ECO:0000313" key="2">
    <source>
        <dbReference type="EMBL" id="TVY38184.1"/>
    </source>
</evidence>
<dbReference type="InterPro" id="IPR029033">
    <property type="entry name" value="His_PPase_superfam"/>
</dbReference>
<comment type="caution">
    <text evidence="2">The sequence shown here is derived from an EMBL/GenBank/DDBJ whole genome shotgun (WGS) entry which is preliminary data.</text>
</comment>
<keyword evidence="3" id="KW-1185">Reference proteome</keyword>
<feature type="chain" id="PRO_5034938283" description="Phosphoglycerate mutase family protein" evidence="1">
    <location>
        <begin position="19"/>
        <end position="179"/>
    </location>
</feature>
<dbReference type="Gene3D" id="3.40.50.1240">
    <property type="entry name" value="Phosphoglycerate mutase-like"/>
    <property type="match status" value="1"/>
</dbReference>
<dbReference type="CDD" id="cd07040">
    <property type="entry name" value="HP"/>
    <property type="match status" value="1"/>
</dbReference>
<feature type="signal peptide" evidence="1">
    <location>
        <begin position="1"/>
        <end position="18"/>
    </location>
</feature>
<dbReference type="InterPro" id="IPR001345">
    <property type="entry name" value="PG/BPGM_mutase_AS"/>
</dbReference>